<proteinExistence type="predicted"/>
<reference evidence="1" key="1">
    <citation type="journal article" date="2020" name="Stud. Mycol.">
        <title>101 Dothideomycetes genomes: a test case for predicting lifestyles and emergence of pathogens.</title>
        <authorList>
            <person name="Haridas S."/>
            <person name="Albert R."/>
            <person name="Binder M."/>
            <person name="Bloem J."/>
            <person name="Labutti K."/>
            <person name="Salamov A."/>
            <person name="Andreopoulos B."/>
            <person name="Baker S."/>
            <person name="Barry K."/>
            <person name="Bills G."/>
            <person name="Bluhm B."/>
            <person name="Cannon C."/>
            <person name="Castanera R."/>
            <person name="Culley D."/>
            <person name="Daum C."/>
            <person name="Ezra D."/>
            <person name="Gonzalez J."/>
            <person name="Henrissat B."/>
            <person name="Kuo A."/>
            <person name="Liang C."/>
            <person name="Lipzen A."/>
            <person name="Lutzoni F."/>
            <person name="Magnuson J."/>
            <person name="Mondo S."/>
            <person name="Nolan M."/>
            <person name="Ohm R."/>
            <person name="Pangilinan J."/>
            <person name="Park H.-J."/>
            <person name="Ramirez L."/>
            <person name="Alfaro M."/>
            <person name="Sun H."/>
            <person name="Tritt A."/>
            <person name="Yoshinaga Y."/>
            <person name="Zwiers L.-H."/>
            <person name="Turgeon B."/>
            <person name="Goodwin S."/>
            <person name="Spatafora J."/>
            <person name="Crous P."/>
            <person name="Grigoriev I."/>
        </authorList>
    </citation>
    <scope>NUCLEOTIDE SEQUENCE</scope>
    <source>
        <strain evidence="1">CBS 269.34</strain>
    </source>
</reference>
<name>A0A6A6QYT2_9PEZI</name>
<evidence type="ECO:0000313" key="2">
    <source>
        <dbReference type="Proteomes" id="UP000799750"/>
    </source>
</evidence>
<dbReference type="EMBL" id="MU004186">
    <property type="protein sequence ID" value="KAF2497618.1"/>
    <property type="molecule type" value="Genomic_DNA"/>
</dbReference>
<dbReference type="AlphaFoldDB" id="A0A6A6QYT2"/>
<gene>
    <name evidence="1" type="ORF">BU16DRAFT_559353</name>
</gene>
<dbReference type="Proteomes" id="UP000799750">
    <property type="component" value="Unassembled WGS sequence"/>
</dbReference>
<sequence>MTGGVRYRFNDRDRVVSEKDPRLVRAHIDTEADAYTYDLSVVITLEAWTIWIECAFPRYGDEQGPYCDADTSVYFEGMVGNRLGIGYFDDMISLEGLPCRCKAVRIAQRCYLGRTGERNIVYSLLLQPDSKVDSHWRRIGIAIFDEVVEAGAEVTEVYDWGCREELELR</sequence>
<keyword evidence="2" id="KW-1185">Reference proteome</keyword>
<evidence type="ECO:0000313" key="1">
    <source>
        <dbReference type="EMBL" id="KAF2497618.1"/>
    </source>
</evidence>
<organism evidence="1 2">
    <name type="scientific">Lophium mytilinum</name>
    <dbReference type="NCBI Taxonomy" id="390894"/>
    <lineage>
        <taxon>Eukaryota</taxon>
        <taxon>Fungi</taxon>
        <taxon>Dikarya</taxon>
        <taxon>Ascomycota</taxon>
        <taxon>Pezizomycotina</taxon>
        <taxon>Dothideomycetes</taxon>
        <taxon>Pleosporomycetidae</taxon>
        <taxon>Mytilinidiales</taxon>
        <taxon>Mytilinidiaceae</taxon>
        <taxon>Lophium</taxon>
    </lineage>
</organism>
<protein>
    <submittedName>
        <fullName evidence="1">Uncharacterized protein</fullName>
    </submittedName>
</protein>
<accession>A0A6A6QYT2</accession>